<evidence type="ECO:0000256" key="6">
    <source>
        <dbReference type="ARBA" id="ARBA00023242"/>
    </source>
</evidence>
<comment type="subunit">
    <text evidence="7">Component of the SMC5-SMC6 complex.</text>
</comment>
<name>A0A5J4ZI18_9ASTE</name>
<keyword evidence="6 7" id="KW-0539">Nucleus</keyword>
<dbReference type="GO" id="GO:0030915">
    <property type="term" value="C:Smc5-Smc6 complex"/>
    <property type="evidence" value="ECO:0007669"/>
    <property type="project" value="UniProtKB-UniRule"/>
</dbReference>
<evidence type="ECO:0000256" key="3">
    <source>
        <dbReference type="ARBA" id="ARBA00022763"/>
    </source>
</evidence>
<feature type="compositionally biased region" description="Polar residues" evidence="8">
    <location>
        <begin position="318"/>
        <end position="330"/>
    </location>
</feature>
<feature type="region of interest" description="Disordered" evidence="8">
    <location>
        <begin position="1"/>
        <end position="38"/>
    </location>
</feature>
<comment type="function">
    <text evidence="7">Component of the SMC5-SMC6 complex, that promotes sister chromatid alignment after DNA damage and facilitates double-stranded DNA breaks (DSBs) repair via homologous recombination between sister chromatids.</text>
</comment>
<keyword evidence="3 7" id="KW-0227">DNA damage</keyword>
<reference evidence="10 11" key="1">
    <citation type="submission" date="2019-09" db="EMBL/GenBank/DDBJ databases">
        <title>A chromosome-level genome assembly of the Chinese tupelo Nyssa sinensis.</title>
        <authorList>
            <person name="Yang X."/>
            <person name="Kang M."/>
            <person name="Yang Y."/>
            <person name="Xiong H."/>
            <person name="Wang M."/>
            <person name="Zhang Z."/>
            <person name="Wang Z."/>
            <person name="Wu H."/>
            <person name="Ma T."/>
            <person name="Liu J."/>
            <person name="Xi Z."/>
        </authorList>
    </citation>
    <scope>NUCLEOTIDE SEQUENCE [LARGE SCALE GENOMIC DNA]</scope>
    <source>
        <strain evidence="10">J267</strain>
        <tissue evidence="10">Leaf</tissue>
    </source>
</reference>
<gene>
    <name evidence="10" type="ORF">F0562_015857</name>
</gene>
<evidence type="ECO:0000256" key="7">
    <source>
        <dbReference type="RuleBase" id="RU365071"/>
    </source>
</evidence>
<dbReference type="GO" id="GO:0006281">
    <property type="term" value="P:DNA repair"/>
    <property type="evidence" value="ECO:0007669"/>
    <property type="project" value="UniProtKB-UniRule"/>
</dbReference>
<evidence type="ECO:0000256" key="1">
    <source>
        <dbReference type="ARBA" id="ARBA00004123"/>
    </source>
</evidence>
<sequence>MVRVLKGEPSSNVGSRRGRNRAENCEAGTSDTGQEGSMTERRVLRSRYLAVKNLISDERDDISKFDSDKFKSIINEVESLHQLVQKPREQVADAEALLDITNTLMTSVKAHSNEGITPSDFVSCLLRDFGQQGGASSSAEDGRNSISWKDIGLAVCHIFQRGSGCCTMLGPMNTELKQRKTVVHKKRVRPTESSRPEELDNTETEERTDTDKNMATMFDILRKNRKVKLENLVLSRNSFAQTVENLFALSFLVKDGRAEITVNEKGCHLVSPRNAPAANAVASGEVSYGHFVFRFDFRDWKLMTDSVGVGEELMPHRNQVNTRSNSQTDSIPEATQAAAPTTPIRKFSRNRGLVLQEQTVVEDSPESDDSAARAAAIRKGKRKLR</sequence>
<dbReference type="InterPro" id="IPR014854">
    <property type="entry name" value="Nse4_C"/>
</dbReference>
<dbReference type="PANTHER" id="PTHR16140:SF0">
    <property type="entry name" value="NON-STRUCTURAL MAINTENANCE OF CHROMOSOMES ELEMENT 4"/>
    <property type="match status" value="1"/>
</dbReference>
<keyword evidence="4 7" id="KW-0233">DNA recombination</keyword>
<keyword evidence="11" id="KW-1185">Reference proteome</keyword>
<dbReference type="AlphaFoldDB" id="A0A5J4ZI18"/>
<dbReference type="Pfam" id="PF08743">
    <property type="entry name" value="Nse4_C"/>
    <property type="match status" value="1"/>
</dbReference>
<dbReference type="Proteomes" id="UP000325577">
    <property type="component" value="Linkage Group LG7"/>
</dbReference>
<evidence type="ECO:0000256" key="2">
    <source>
        <dbReference type="ARBA" id="ARBA00008997"/>
    </source>
</evidence>
<dbReference type="InterPro" id="IPR027786">
    <property type="entry name" value="Nse4/EID"/>
</dbReference>
<feature type="compositionally biased region" description="Polar residues" evidence="8">
    <location>
        <begin position="27"/>
        <end position="37"/>
    </location>
</feature>
<dbReference type="GO" id="GO:0006310">
    <property type="term" value="P:DNA recombination"/>
    <property type="evidence" value="ECO:0007669"/>
    <property type="project" value="UniProtKB-UniRule"/>
</dbReference>
<feature type="region of interest" description="Disordered" evidence="8">
    <location>
        <begin position="180"/>
        <end position="208"/>
    </location>
</feature>
<evidence type="ECO:0000256" key="4">
    <source>
        <dbReference type="ARBA" id="ARBA00023172"/>
    </source>
</evidence>
<evidence type="ECO:0000313" key="11">
    <source>
        <dbReference type="Proteomes" id="UP000325577"/>
    </source>
</evidence>
<keyword evidence="5 7" id="KW-0234">DNA repair</keyword>
<feature type="region of interest" description="Disordered" evidence="8">
    <location>
        <begin position="317"/>
        <end position="385"/>
    </location>
</feature>
<feature type="domain" description="Non-structural maintenance of chromosome element 4 C-terminal" evidence="9">
    <location>
        <begin position="227"/>
        <end position="314"/>
    </location>
</feature>
<evidence type="ECO:0000259" key="9">
    <source>
        <dbReference type="Pfam" id="PF08743"/>
    </source>
</evidence>
<dbReference type="OrthoDB" id="361242at2759"/>
<dbReference type="EMBL" id="CM018050">
    <property type="protein sequence ID" value="KAA8518260.1"/>
    <property type="molecule type" value="Genomic_DNA"/>
</dbReference>
<organism evidence="10 11">
    <name type="scientific">Nyssa sinensis</name>
    <dbReference type="NCBI Taxonomy" id="561372"/>
    <lineage>
        <taxon>Eukaryota</taxon>
        <taxon>Viridiplantae</taxon>
        <taxon>Streptophyta</taxon>
        <taxon>Embryophyta</taxon>
        <taxon>Tracheophyta</taxon>
        <taxon>Spermatophyta</taxon>
        <taxon>Magnoliopsida</taxon>
        <taxon>eudicotyledons</taxon>
        <taxon>Gunneridae</taxon>
        <taxon>Pentapetalae</taxon>
        <taxon>asterids</taxon>
        <taxon>Cornales</taxon>
        <taxon>Nyssaceae</taxon>
        <taxon>Nyssa</taxon>
    </lineage>
</organism>
<protein>
    <recommendedName>
        <fullName evidence="7">Non-structural maintenance of chromosomes element 4</fullName>
    </recommendedName>
</protein>
<dbReference type="PANTHER" id="PTHR16140">
    <property type="entry name" value="NON-STRUCTURAL MAINTENANCE OF CHROMOSOMES ELEMENT 4"/>
    <property type="match status" value="1"/>
</dbReference>
<evidence type="ECO:0000313" key="10">
    <source>
        <dbReference type="EMBL" id="KAA8518260.1"/>
    </source>
</evidence>
<accession>A0A5J4ZI18</accession>
<comment type="subcellular location">
    <subcellularLocation>
        <location evidence="1 7">Nucleus</location>
    </subcellularLocation>
</comment>
<comment type="similarity">
    <text evidence="2 7">Belongs to the NSE4 family.</text>
</comment>
<evidence type="ECO:0000256" key="5">
    <source>
        <dbReference type="ARBA" id="ARBA00023204"/>
    </source>
</evidence>
<feature type="compositionally biased region" description="Low complexity" evidence="8">
    <location>
        <begin position="332"/>
        <end position="343"/>
    </location>
</feature>
<feature type="compositionally biased region" description="Basic residues" evidence="8">
    <location>
        <begin position="376"/>
        <end position="385"/>
    </location>
</feature>
<dbReference type="GO" id="GO:0005634">
    <property type="term" value="C:nucleus"/>
    <property type="evidence" value="ECO:0007669"/>
    <property type="project" value="UniProtKB-SubCell"/>
</dbReference>
<proteinExistence type="inferred from homology"/>
<feature type="compositionally biased region" description="Basic and acidic residues" evidence="8">
    <location>
        <begin position="189"/>
        <end position="208"/>
    </location>
</feature>
<evidence type="ECO:0000256" key="8">
    <source>
        <dbReference type="SAM" id="MobiDB-lite"/>
    </source>
</evidence>